<evidence type="ECO:0000259" key="1">
    <source>
        <dbReference type="PROSITE" id="PS50075"/>
    </source>
</evidence>
<dbReference type="InterPro" id="IPR036736">
    <property type="entry name" value="ACP-like_sf"/>
</dbReference>
<name>A0A842HD24_9BACT</name>
<dbReference type="Proteomes" id="UP000546464">
    <property type="component" value="Unassembled WGS sequence"/>
</dbReference>
<dbReference type="SUPFAM" id="SSF47336">
    <property type="entry name" value="ACP-like"/>
    <property type="match status" value="1"/>
</dbReference>
<dbReference type="Gene3D" id="1.10.1200.10">
    <property type="entry name" value="ACP-like"/>
    <property type="match status" value="1"/>
</dbReference>
<gene>
    <name evidence="2" type="ORF">H5P28_08610</name>
</gene>
<dbReference type="AlphaFoldDB" id="A0A842HD24"/>
<accession>A0A842HD24</accession>
<comment type="caution">
    <text evidence="2">The sequence shown here is derived from an EMBL/GenBank/DDBJ whole genome shotgun (WGS) entry which is preliminary data.</text>
</comment>
<dbReference type="InterPro" id="IPR009081">
    <property type="entry name" value="PP-bd_ACP"/>
</dbReference>
<sequence>MDIQSFITNFAEAIDGLEPDGLTAQTAFRELEQWDSLAFLSVLAMIDGEYGVELPGDELLACANLGELCQAVAAKQ</sequence>
<organism evidence="2 3">
    <name type="scientific">Ruficoccus amylovorans</name>
    <dbReference type="NCBI Taxonomy" id="1804625"/>
    <lineage>
        <taxon>Bacteria</taxon>
        <taxon>Pseudomonadati</taxon>
        <taxon>Verrucomicrobiota</taxon>
        <taxon>Opitutia</taxon>
        <taxon>Puniceicoccales</taxon>
        <taxon>Cerasicoccaceae</taxon>
        <taxon>Ruficoccus</taxon>
    </lineage>
</organism>
<protein>
    <submittedName>
        <fullName evidence="2">Acyl carrier protein</fullName>
    </submittedName>
</protein>
<feature type="domain" description="Carrier" evidence="1">
    <location>
        <begin position="1"/>
        <end position="76"/>
    </location>
</feature>
<evidence type="ECO:0000313" key="3">
    <source>
        <dbReference type="Proteomes" id="UP000546464"/>
    </source>
</evidence>
<dbReference type="EMBL" id="JACHVB010000021">
    <property type="protein sequence ID" value="MBC2594322.1"/>
    <property type="molecule type" value="Genomic_DNA"/>
</dbReference>
<keyword evidence="3" id="KW-1185">Reference proteome</keyword>
<proteinExistence type="predicted"/>
<evidence type="ECO:0000313" key="2">
    <source>
        <dbReference type="EMBL" id="MBC2594322.1"/>
    </source>
</evidence>
<reference evidence="2 3" key="1">
    <citation type="submission" date="2020-07" db="EMBL/GenBank/DDBJ databases">
        <authorList>
            <person name="Feng X."/>
        </authorList>
    </citation>
    <scope>NUCLEOTIDE SEQUENCE [LARGE SCALE GENOMIC DNA]</scope>
    <source>
        <strain evidence="2 3">JCM31066</strain>
    </source>
</reference>
<dbReference type="RefSeq" id="WP_185675309.1">
    <property type="nucleotide sequence ID" value="NZ_JACHVB010000021.1"/>
</dbReference>
<dbReference type="Pfam" id="PF00550">
    <property type="entry name" value="PP-binding"/>
    <property type="match status" value="1"/>
</dbReference>
<dbReference type="PROSITE" id="PS50075">
    <property type="entry name" value="CARRIER"/>
    <property type="match status" value="1"/>
</dbReference>